<reference evidence="7 8" key="1">
    <citation type="submission" date="2010-12" db="EMBL/GenBank/DDBJ databases">
        <title>The Genome Sequence of Coprobacillus sp. strain 29_1.</title>
        <authorList>
            <consortium name="The Broad Institute Genome Sequencing Platform"/>
            <person name="Earl A."/>
            <person name="Ward D."/>
            <person name="Feldgarden M."/>
            <person name="Gevers D."/>
            <person name="Daigneault M."/>
            <person name="Sibley C.D."/>
            <person name="White A."/>
            <person name="Strauss J."/>
            <person name="Allen-Vercoe E."/>
            <person name="Young S.K."/>
            <person name="Zeng Q."/>
            <person name="Gargeya S."/>
            <person name="Fitzgerald M."/>
            <person name="Haas B."/>
            <person name="Abouelleil A."/>
            <person name="Alvarado L."/>
            <person name="Arachchi H.M."/>
            <person name="Berlin A."/>
            <person name="Brown A."/>
            <person name="Chapman S.B."/>
            <person name="Chen Z."/>
            <person name="Dunbar C."/>
            <person name="Freedman E."/>
            <person name="Gearin G."/>
            <person name="Gellesch M."/>
            <person name="Goldberg J."/>
            <person name="Griggs A."/>
            <person name="Gujja S."/>
            <person name="Heilman E."/>
            <person name="Heiman D."/>
            <person name="Howarth C."/>
            <person name="Larson L."/>
            <person name="Lui A."/>
            <person name="MacDonald P.J.P."/>
            <person name="Mehta T."/>
            <person name="Montmayeur A."/>
            <person name="Murphy C."/>
            <person name="Neiman D."/>
            <person name="Pearson M."/>
            <person name="Priest M."/>
            <person name="Roberts A."/>
            <person name="Saif S."/>
            <person name="Shea T."/>
            <person name="Shenoy N."/>
            <person name="Sisk P."/>
            <person name="Stolte C."/>
            <person name="Sykes S."/>
            <person name="White J."/>
            <person name="Yandava C."/>
            <person name="Nusbaum C."/>
            <person name="Birren B."/>
        </authorList>
    </citation>
    <scope>NUCLEOTIDE SEQUENCE [LARGE SCALE GENOMIC DNA]</scope>
    <source>
        <strain evidence="7 8">29_1</strain>
    </source>
</reference>
<dbReference type="EMBL" id="ADKX01000010">
    <property type="protein sequence ID" value="EFW05997.1"/>
    <property type="molecule type" value="Genomic_DNA"/>
</dbReference>
<organism evidence="7 8">
    <name type="scientific">Coprobacillus cateniformis</name>
    <dbReference type="NCBI Taxonomy" id="100884"/>
    <lineage>
        <taxon>Bacteria</taxon>
        <taxon>Bacillati</taxon>
        <taxon>Bacillota</taxon>
        <taxon>Erysipelotrichia</taxon>
        <taxon>Erysipelotrichales</taxon>
        <taxon>Coprobacillaceae</taxon>
        <taxon>Coprobacillus</taxon>
    </lineage>
</organism>
<dbReference type="GO" id="GO:0047355">
    <property type="term" value="F:CDP-glycerol glycerophosphotransferase activity"/>
    <property type="evidence" value="ECO:0007669"/>
    <property type="project" value="InterPro"/>
</dbReference>
<dbReference type="PANTHER" id="PTHR37316">
    <property type="entry name" value="TEICHOIC ACID GLYCEROL-PHOSPHATE PRIMASE"/>
    <property type="match status" value="1"/>
</dbReference>
<evidence type="ECO:0000256" key="4">
    <source>
        <dbReference type="ARBA" id="ARBA00022679"/>
    </source>
</evidence>
<keyword evidence="5" id="KW-0777">Teichoic acid biosynthesis</keyword>
<evidence type="ECO:0000256" key="3">
    <source>
        <dbReference type="ARBA" id="ARBA00022475"/>
    </source>
</evidence>
<dbReference type="GO" id="GO:0019350">
    <property type="term" value="P:teichoic acid biosynthetic process"/>
    <property type="evidence" value="ECO:0007669"/>
    <property type="project" value="UniProtKB-KW"/>
</dbReference>
<dbReference type="RefSeq" id="WP_008787867.1">
    <property type="nucleotide sequence ID" value="NZ_AKCB01000001.1"/>
</dbReference>
<dbReference type="AlphaFoldDB" id="E7G7L3"/>
<keyword evidence="3" id="KW-1003">Cell membrane</keyword>
<comment type="caution">
    <text evidence="7">The sequence shown here is derived from an EMBL/GenBank/DDBJ whole genome shotgun (WGS) entry which is preliminary data.</text>
</comment>
<evidence type="ECO:0000256" key="6">
    <source>
        <dbReference type="ARBA" id="ARBA00023136"/>
    </source>
</evidence>
<dbReference type="InterPro" id="IPR043149">
    <property type="entry name" value="TagF_N"/>
</dbReference>
<evidence type="ECO:0000256" key="2">
    <source>
        <dbReference type="ARBA" id="ARBA00010488"/>
    </source>
</evidence>
<sequence length="387" mass="45981">MQFMDKIKKWIRFIMFYCFSCLYSLKYPMKDNKVCFLSDVRTTMGGNLKCVYDYLEDKEFERVIEFKADRRVRRTFKDKLKLIYNLATSHYILLDDFSNAITFMKVRKGQEIVQLWHGPGAFKKFGWSRANNGEDIGSIHRGYKKYTKATVSGQGIRWCYAEAFSISEDKIKATGFPRTDDFFNSQYIENTKQQFYLEYPELKNKKIILFAPTYRGVKVKDANYDFSQIDYSKMYEEFHDEYVFIIKWHPALYNNITMGEVDAPDLSQYGDFYRDFSSYRDINDLLIVCDTLITDYSSVVFDYVLLNKPIIYFTYDLKEYTSFGGRGLYFDFEEYVYGKVAYTQDELFDAIQCNELMESKRAVFYDKFMGECDGHATEKTCHWLFGE</sequence>
<evidence type="ECO:0000313" key="8">
    <source>
        <dbReference type="Proteomes" id="UP000003157"/>
    </source>
</evidence>
<evidence type="ECO:0000313" key="7">
    <source>
        <dbReference type="EMBL" id="EFW05997.1"/>
    </source>
</evidence>
<evidence type="ECO:0000256" key="5">
    <source>
        <dbReference type="ARBA" id="ARBA00022944"/>
    </source>
</evidence>
<dbReference type="PANTHER" id="PTHR37316:SF2">
    <property type="entry name" value="TEICHOIC ACID RIBITOL-PHOSPHATE POLYMERASE TARK"/>
    <property type="match status" value="1"/>
</dbReference>
<dbReference type="Pfam" id="PF04464">
    <property type="entry name" value="Glyphos_transf"/>
    <property type="match status" value="1"/>
</dbReference>
<keyword evidence="4" id="KW-0808">Transferase</keyword>
<dbReference type="eggNOG" id="COG1887">
    <property type="taxonomic scope" value="Bacteria"/>
</dbReference>
<dbReference type="InterPro" id="IPR007554">
    <property type="entry name" value="Glycerophosphate_synth"/>
</dbReference>
<comment type="subcellular location">
    <subcellularLocation>
        <location evidence="1">Cell membrane</location>
        <topology evidence="1">Peripheral membrane protein</topology>
    </subcellularLocation>
</comment>
<evidence type="ECO:0008006" key="9">
    <source>
        <dbReference type="Google" id="ProtNLM"/>
    </source>
</evidence>
<dbReference type="InterPro" id="IPR043148">
    <property type="entry name" value="TagF_C"/>
</dbReference>
<dbReference type="Proteomes" id="UP000003157">
    <property type="component" value="Unassembled WGS sequence"/>
</dbReference>
<keyword evidence="6" id="KW-0472">Membrane</keyword>
<comment type="similarity">
    <text evidence="2">Belongs to the CDP-glycerol glycerophosphotransferase family.</text>
</comment>
<dbReference type="Gene3D" id="3.40.50.11820">
    <property type="match status" value="1"/>
</dbReference>
<dbReference type="STRING" id="100884.GCA_000269565_00955"/>
<dbReference type="OrthoDB" id="9811865at2"/>
<dbReference type="SUPFAM" id="SSF53756">
    <property type="entry name" value="UDP-Glycosyltransferase/glycogen phosphorylase"/>
    <property type="match status" value="1"/>
</dbReference>
<dbReference type="Gene3D" id="3.40.50.12580">
    <property type="match status" value="1"/>
</dbReference>
<dbReference type="HOGENOM" id="CLU_029598_1_1_9"/>
<protein>
    <recommendedName>
        <fullName evidence="9">CDP-glycerol:poly(Glycerophosphate) glycerophosphotransferase</fullName>
    </recommendedName>
</protein>
<accession>E7G7L3</accession>
<gene>
    <name evidence="7" type="ORF">HMPREF9488_00751</name>
</gene>
<name>E7G7L3_9FIRM</name>
<dbReference type="InterPro" id="IPR051612">
    <property type="entry name" value="Teichoic_Acid_Biosynth"/>
</dbReference>
<dbReference type="GeneID" id="78228838"/>
<keyword evidence="8" id="KW-1185">Reference proteome</keyword>
<proteinExistence type="inferred from homology"/>
<evidence type="ECO:0000256" key="1">
    <source>
        <dbReference type="ARBA" id="ARBA00004202"/>
    </source>
</evidence>
<dbReference type="GO" id="GO:0005886">
    <property type="term" value="C:plasma membrane"/>
    <property type="evidence" value="ECO:0007669"/>
    <property type="project" value="UniProtKB-SubCell"/>
</dbReference>